<keyword evidence="11 14" id="KW-0472">Membrane</keyword>
<feature type="transmembrane region" description="Helical" evidence="14">
    <location>
        <begin position="478"/>
        <end position="495"/>
    </location>
</feature>
<dbReference type="InterPro" id="IPR039261">
    <property type="entry name" value="FNR_nucleotide-bd"/>
</dbReference>
<evidence type="ECO:0000256" key="5">
    <source>
        <dbReference type="ARBA" id="ARBA00022475"/>
    </source>
</evidence>
<evidence type="ECO:0000256" key="6">
    <source>
        <dbReference type="ARBA" id="ARBA00022692"/>
    </source>
</evidence>
<dbReference type="InterPro" id="IPR013112">
    <property type="entry name" value="FAD-bd_8"/>
</dbReference>
<feature type="transmembrane region" description="Helical" evidence="14">
    <location>
        <begin position="151"/>
        <end position="175"/>
    </location>
</feature>
<keyword evidence="5" id="KW-1003">Cell membrane</keyword>
<dbReference type="Pfam" id="PF08030">
    <property type="entry name" value="NAD_binding_6"/>
    <property type="match status" value="1"/>
</dbReference>
<dbReference type="GO" id="GO:0006826">
    <property type="term" value="P:iron ion transport"/>
    <property type="evidence" value="ECO:0007669"/>
    <property type="project" value="TreeGrafter"/>
</dbReference>
<comment type="subcellular location">
    <subcellularLocation>
        <location evidence="1">Cell membrane</location>
        <topology evidence="1">Multi-pass membrane protein</topology>
    </subcellularLocation>
</comment>
<dbReference type="Proteomes" id="UP000184356">
    <property type="component" value="Unassembled WGS sequence"/>
</dbReference>
<dbReference type="PROSITE" id="PS51384">
    <property type="entry name" value="FAD_FR"/>
    <property type="match status" value="1"/>
</dbReference>
<evidence type="ECO:0000256" key="7">
    <source>
        <dbReference type="ARBA" id="ARBA00022982"/>
    </source>
</evidence>
<evidence type="ECO:0000256" key="12">
    <source>
        <dbReference type="ARBA" id="ARBA00048483"/>
    </source>
</evidence>
<dbReference type="PANTHER" id="PTHR32361">
    <property type="entry name" value="FERRIC/CUPRIC REDUCTASE TRANSMEMBRANE COMPONENT"/>
    <property type="match status" value="1"/>
</dbReference>
<dbReference type="InterPro" id="IPR017938">
    <property type="entry name" value="Riboflavin_synthase-like_b-brl"/>
</dbReference>
<sequence>MSSWDRVASLVKRIKFPTDAPYDDAILAERQRDSWTEAGKYGRGWIYFSLVLLAVTTTIRFYHTWSDRIRIAVYKEKPQAGFKSPQDEYELPSAATDSSTTLFFPPPDTVHNKKRQASSTSTISPLNKVIALARWVFYRSLPEIRVGRYRIIFPSLGASVIILAASIFVTLYTFIPQPFYYSTIRVGSPPLAIRAGMLAVAMVPWIVAMSTRANFISMLTGIGHERLNVLHRWAGYICLFLSLIHTIPFYVTPVWEDGLALSVYQMYLQPRNIYVYGTGVAALVPLAFLCVHSLPIVRDWMYELFLKLHLPVSIIFVAMLFWHTRNFLSSWAYLWSTIAIFLLSYVVRLFYLNWTNPLRLSFMIGEDSAVTILPQNAIKVTVPTQVRWSPGQYVYLRMPGVAFFQNHPFTIASLCSGDLPSAYGEEYRDLALVFRPFRGFTRSVLRKSAEYGPFKTWTAFLEGPYGGMRRQMAAFDDVIFFAGGSGITAIASHLLDLIKKMREGKAVTRSVRVIWALRDPEAIDWFKEELRICRDHAPFNTVHCYFFLTGPKDDHGNPFQVQDQQLYRDMVQEKIYDTLQDIEKRSSAYIREEAAGDEEREKELRRENEDTLTALPRAYTANLPRSSNYQPPMQNTGFSPYQSPYQTPHQTPYQSPYQTQQPQFQQYIHQPQQFASISPETPTNVPFDFGFGQDSTQFQQQTPTKEQPQLTIQTIPSAPARANSRFASLPLQKRNGWKIEYMRPDIPKMLNDFSKTFGRRTCVYVCGPPSLRMDVSDAVARLQSLVLSDSSKDEIFLHAENYNI</sequence>
<dbReference type="SUPFAM" id="SSF63380">
    <property type="entry name" value="Riboflavin synthase domain-like"/>
    <property type="match status" value="1"/>
</dbReference>
<keyword evidence="17" id="KW-1185">Reference proteome</keyword>
<evidence type="ECO:0000313" key="16">
    <source>
        <dbReference type="EMBL" id="OJJ56009.1"/>
    </source>
</evidence>
<feature type="transmembrane region" description="Helical" evidence="14">
    <location>
        <begin position="233"/>
        <end position="253"/>
    </location>
</feature>
<dbReference type="CDD" id="cd06186">
    <property type="entry name" value="NOX_Duox_like_FAD_NADP"/>
    <property type="match status" value="1"/>
</dbReference>
<evidence type="ECO:0000256" key="9">
    <source>
        <dbReference type="ARBA" id="ARBA00023002"/>
    </source>
</evidence>
<dbReference type="InterPro" id="IPR013130">
    <property type="entry name" value="Fe3_Rdtase_TM_dom"/>
</dbReference>
<feature type="transmembrane region" description="Helical" evidence="14">
    <location>
        <begin position="195"/>
        <end position="213"/>
    </location>
</feature>
<feature type="transmembrane region" description="Helical" evidence="14">
    <location>
        <begin position="44"/>
        <end position="62"/>
    </location>
</feature>
<evidence type="ECO:0000313" key="17">
    <source>
        <dbReference type="Proteomes" id="UP000184356"/>
    </source>
</evidence>
<comment type="similarity">
    <text evidence="2">Belongs to the ferric reductase (FRE) family.</text>
</comment>
<evidence type="ECO:0000256" key="11">
    <source>
        <dbReference type="ARBA" id="ARBA00023136"/>
    </source>
</evidence>
<dbReference type="OrthoDB" id="167398at2759"/>
<dbReference type="Pfam" id="PF01794">
    <property type="entry name" value="Ferric_reduct"/>
    <property type="match status" value="1"/>
</dbReference>
<dbReference type="SFLD" id="SFLDS00052">
    <property type="entry name" value="Ferric_Reductase_Domain"/>
    <property type="match status" value="1"/>
</dbReference>
<evidence type="ECO:0000256" key="14">
    <source>
        <dbReference type="SAM" id="Phobius"/>
    </source>
</evidence>
<feature type="transmembrane region" description="Helical" evidence="14">
    <location>
        <begin position="330"/>
        <end position="351"/>
    </location>
</feature>
<reference evidence="17" key="1">
    <citation type="journal article" date="2017" name="Genome Biol.">
        <title>Comparative genomics reveals high biological diversity and specific adaptations in the industrially and medically important fungal genus Aspergillus.</title>
        <authorList>
            <person name="de Vries R.P."/>
            <person name="Riley R."/>
            <person name="Wiebenga A."/>
            <person name="Aguilar-Osorio G."/>
            <person name="Amillis S."/>
            <person name="Uchima C.A."/>
            <person name="Anderluh G."/>
            <person name="Asadollahi M."/>
            <person name="Askin M."/>
            <person name="Barry K."/>
            <person name="Battaglia E."/>
            <person name="Bayram O."/>
            <person name="Benocci T."/>
            <person name="Braus-Stromeyer S.A."/>
            <person name="Caldana C."/>
            <person name="Canovas D."/>
            <person name="Cerqueira G.C."/>
            <person name="Chen F."/>
            <person name="Chen W."/>
            <person name="Choi C."/>
            <person name="Clum A."/>
            <person name="Dos Santos R.A."/>
            <person name="Damasio A.R."/>
            <person name="Diallinas G."/>
            <person name="Emri T."/>
            <person name="Fekete E."/>
            <person name="Flipphi M."/>
            <person name="Freyberg S."/>
            <person name="Gallo A."/>
            <person name="Gournas C."/>
            <person name="Habgood R."/>
            <person name="Hainaut M."/>
            <person name="Harispe M.L."/>
            <person name="Henrissat B."/>
            <person name="Hilden K.S."/>
            <person name="Hope R."/>
            <person name="Hossain A."/>
            <person name="Karabika E."/>
            <person name="Karaffa L."/>
            <person name="Karanyi Z."/>
            <person name="Krasevec N."/>
            <person name="Kuo A."/>
            <person name="Kusch H."/>
            <person name="LaButti K."/>
            <person name="Lagendijk E.L."/>
            <person name="Lapidus A."/>
            <person name="Levasseur A."/>
            <person name="Lindquist E."/>
            <person name="Lipzen A."/>
            <person name="Logrieco A.F."/>
            <person name="MacCabe A."/>
            <person name="Maekelae M.R."/>
            <person name="Malavazi I."/>
            <person name="Melin P."/>
            <person name="Meyer V."/>
            <person name="Mielnichuk N."/>
            <person name="Miskei M."/>
            <person name="Molnar A.P."/>
            <person name="Mule G."/>
            <person name="Ngan C.Y."/>
            <person name="Orejas M."/>
            <person name="Orosz E."/>
            <person name="Ouedraogo J.P."/>
            <person name="Overkamp K.M."/>
            <person name="Park H.-S."/>
            <person name="Perrone G."/>
            <person name="Piumi F."/>
            <person name="Punt P.J."/>
            <person name="Ram A.F."/>
            <person name="Ramon A."/>
            <person name="Rauscher S."/>
            <person name="Record E."/>
            <person name="Riano-Pachon D.M."/>
            <person name="Robert V."/>
            <person name="Roehrig J."/>
            <person name="Ruller R."/>
            <person name="Salamov A."/>
            <person name="Salih N.S."/>
            <person name="Samson R.A."/>
            <person name="Sandor E."/>
            <person name="Sanguinetti M."/>
            <person name="Schuetze T."/>
            <person name="Sepcic K."/>
            <person name="Shelest E."/>
            <person name="Sherlock G."/>
            <person name="Sophianopoulou V."/>
            <person name="Squina F.M."/>
            <person name="Sun H."/>
            <person name="Susca A."/>
            <person name="Todd R.B."/>
            <person name="Tsang A."/>
            <person name="Unkles S.E."/>
            <person name="van de Wiele N."/>
            <person name="van Rossen-Uffink D."/>
            <person name="Oliveira J.V."/>
            <person name="Vesth T.C."/>
            <person name="Visser J."/>
            <person name="Yu J.-H."/>
            <person name="Zhou M."/>
            <person name="Andersen M.R."/>
            <person name="Archer D.B."/>
            <person name="Baker S.E."/>
            <person name="Benoit I."/>
            <person name="Brakhage A.A."/>
            <person name="Braus G.H."/>
            <person name="Fischer R."/>
            <person name="Frisvad J.C."/>
            <person name="Goldman G.H."/>
            <person name="Houbraken J."/>
            <person name="Oakley B."/>
            <person name="Pocsi I."/>
            <person name="Scazzocchio C."/>
            <person name="Seiboth B."/>
            <person name="vanKuyk P.A."/>
            <person name="Wortman J."/>
            <person name="Dyer P.S."/>
            <person name="Grigoriev I.V."/>
        </authorList>
    </citation>
    <scope>NUCLEOTIDE SEQUENCE [LARGE SCALE GENOMIC DNA]</scope>
    <source>
        <strain evidence="17">CBS 593.65</strain>
    </source>
</reference>
<evidence type="ECO:0000256" key="4">
    <source>
        <dbReference type="ARBA" id="ARBA00022448"/>
    </source>
</evidence>
<evidence type="ECO:0000256" key="1">
    <source>
        <dbReference type="ARBA" id="ARBA00004651"/>
    </source>
</evidence>
<dbReference type="STRING" id="1036612.A0A1L9T9A2"/>
<evidence type="ECO:0000256" key="8">
    <source>
        <dbReference type="ARBA" id="ARBA00022989"/>
    </source>
</evidence>
<keyword evidence="4" id="KW-0813">Transport</keyword>
<dbReference type="FunFam" id="3.40.50.80:FF:000061">
    <property type="entry name" value="Metalloreductase transmembrane component, putative"/>
    <property type="match status" value="1"/>
</dbReference>
<dbReference type="GO" id="GO:0005886">
    <property type="term" value="C:plasma membrane"/>
    <property type="evidence" value="ECO:0007669"/>
    <property type="project" value="UniProtKB-SubCell"/>
</dbReference>
<dbReference type="GeneID" id="63768703"/>
<name>A0A1L9T9A2_9EURO</name>
<dbReference type="EC" id="1.16.1.9" evidence="3"/>
<dbReference type="SFLD" id="SFLDG01168">
    <property type="entry name" value="Ferric_reductase_subgroup_(FRE"/>
    <property type="match status" value="1"/>
</dbReference>
<feature type="compositionally biased region" description="Low complexity" evidence="13">
    <location>
        <begin position="639"/>
        <end position="657"/>
    </location>
</feature>
<comment type="catalytic activity">
    <reaction evidence="12">
        <text>2 a Fe(II)-siderophore + NADP(+) + H(+) = 2 a Fe(III)-siderophore + NADPH</text>
        <dbReference type="Rhea" id="RHEA:28795"/>
        <dbReference type="Rhea" id="RHEA-COMP:11342"/>
        <dbReference type="Rhea" id="RHEA-COMP:11344"/>
        <dbReference type="ChEBI" id="CHEBI:15378"/>
        <dbReference type="ChEBI" id="CHEBI:29033"/>
        <dbReference type="ChEBI" id="CHEBI:29034"/>
        <dbReference type="ChEBI" id="CHEBI:57783"/>
        <dbReference type="ChEBI" id="CHEBI:58349"/>
        <dbReference type="EC" id="1.16.1.9"/>
    </reaction>
</comment>
<feature type="region of interest" description="Disordered" evidence="13">
    <location>
        <begin position="590"/>
        <end position="657"/>
    </location>
</feature>
<dbReference type="GO" id="GO:0006879">
    <property type="term" value="P:intracellular iron ion homeostasis"/>
    <property type="evidence" value="ECO:0007669"/>
    <property type="project" value="TreeGrafter"/>
</dbReference>
<keyword evidence="8 14" id="KW-1133">Transmembrane helix</keyword>
<dbReference type="PANTHER" id="PTHR32361:SF23">
    <property type="entry name" value="FERRIC-CHELATE REDUCTASE"/>
    <property type="match status" value="1"/>
</dbReference>
<dbReference type="SUPFAM" id="SSF52343">
    <property type="entry name" value="Ferredoxin reductase-like, C-terminal NADP-linked domain"/>
    <property type="match status" value="1"/>
</dbReference>
<evidence type="ECO:0000259" key="15">
    <source>
        <dbReference type="PROSITE" id="PS51384"/>
    </source>
</evidence>
<dbReference type="InterPro" id="IPR051410">
    <property type="entry name" value="Ferric/Cupric_Reductase"/>
</dbReference>
<evidence type="ECO:0000256" key="13">
    <source>
        <dbReference type="SAM" id="MobiDB-lite"/>
    </source>
</evidence>
<proteinExistence type="inferred from homology"/>
<keyword evidence="10" id="KW-0406">Ion transport</keyword>
<dbReference type="GO" id="GO:0052851">
    <property type="term" value="F:ferric-chelate reductase (NADPH) activity"/>
    <property type="evidence" value="ECO:0007669"/>
    <property type="project" value="UniProtKB-EC"/>
</dbReference>
<keyword evidence="6 14" id="KW-0812">Transmembrane</keyword>
<evidence type="ECO:0000256" key="3">
    <source>
        <dbReference type="ARBA" id="ARBA00012668"/>
    </source>
</evidence>
<feature type="compositionally biased region" description="Polar residues" evidence="13">
    <location>
        <begin position="623"/>
        <end position="638"/>
    </location>
</feature>
<evidence type="ECO:0000256" key="10">
    <source>
        <dbReference type="ARBA" id="ARBA00023065"/>
    </source>
</evidence>
<keyword evidence="7" id="KW-0249">Electron transport</keyword>
<gene>
    <name evidence="16" type="ORF">ASPSYDRAFT_92204</name>
</gene>
<feature type="compositionally biased region" description="Basic and acidic residues" evidence="13">
    <location>
        <begin position="590"/>
        <end position="609"/>
    </location>
</feature>
<dbReference type="Gene3D" id="3.40.50.80">
    <property type="entry name" value="Nucleotide-binding domain of ferredoxin-NADP reductase (FNR) module"/>
    <property type="match status" value="2"/>
</dbReference>
<keyword evidence="9" id="KW-0560">Oxidoreductase</keyword>
<dbReference type="VEuPathDB" id="FungiDB:ASPSYDRAFT_92204"/>
<organism evidence="16 17">
    <name type="scientific">Aspergillus sydowii CBS 593.65</name>
    <dbReference type="NCBI Taxonomy" id="1036612"/>
    <lineage>
        <taxon>Eukaryota</taxon>
        <taxon>Fungi</taxon>
        <taxon>Dikarya</taxon>
        <taxon>Ascomycota</taxon>
        <taxon>Pezizomycotina</taxon>
        <taxon>Eurotiomycetes</taxon>
        <taxon>Eurotiomycetidae</taxon>
        <taxon>Eurotiales</taxon>
        <taxon>Aspergillaceae</taxon>
        <taxon>Aspergillus</taxon>
        <taxon>Aspergillus subgen. Nidulantes</taxon>
    </lineage>
</organism>
<feature type="transmembrane region" description="Helical" evidence="14">
    <location>
        <begin position="304"/>
        <end position="324"/>
    </location>
</feature>
<accession>A0A1L9T9A2</accession>
<dbReference type="EMBL" id="KV878591">
    <property type="protein sequence ID" value="OJJ56009.1"/>
    <property type="molecule type" value="Genomic_DNA"/>
</dbReference>
<dbReference type="InterPro" id="IPR013121">
    <property type="entry name" value="Fe_red_NAD-bd_6"/>
</dbReference>
<protein>
    <recommendedName>
        <fullName evidence="3">ferric-chelate reductase (NADPH)</fullName>
        <ecNumber evidence="3">1.16.1.9</ecNumber>
    </recommendedName>
</protein>
<dbReference type="GO" id="GO:0015677">
    <property type="term" value="P:copper ion import"/>
    <property type="evidence" value="ECO:0007669"/>
    <property type="project" value="TreeGrafter"/>
</dbReference>
<dbReference type="AlphaFoldDB" id="A0A1L9T9A2"/>
<evidence type="ECO:0000256" key="2">
    <source>
        <dbReference type="ARBA" id="ARBA00006278"/>
    </source>
</evidence>
<dbReference type="InterPro" id="IPR017927">
    <property type="entry name" value="FAD-bd_FR_type"/>
</dbReference>
<dbReference type="RefSeq" id="XP_040699815.1">
    <property type="nucleotide sequence ID" value="XM_040852630.1"/>
</dbReference>
<feature type="transmembrane region" description="Helical" evidence="14">
    <location>
        <begin position="273"/>
        <end position="297"/>
    </location>
</feature>
<feature type="domain" description="FAD-binding FR-type" evidence="15">
    <location>
        <begin position="339"/>
        <end position="471"/>
    </location>
</feature>
<dbReference type="Pfam" id="PF08022">
    <property type="entry name" value="FAD_binding_8"/>
    <property type="match status" value="1"/>
</dbReference>